<dbReference type="GO" id="GO:0012505">
    <property type="term" value="C:endomembrane system"/>
    <property type="evidence" value="ECO:0007669"/>
    <property type="project" value="UniProtKB-SubCell"/>
</dbReference>
<feature type="compositionally biased region" description="Low complexity" evidence="5">
    <location>
        <begin position="470"/>
        <end position="497"/>
    </location>
</feature>
<dbReference type="Pfam" id="PF07738">
    <property type="entry name" value="Sad1_UNC"/>
    <property type="match status" value="1"/>
</dbReference>
<feature type="region of interest" description="Disordered" evidence="5">
    <location>
        <begin position="72"/>
        <end position="136"/>
    </location>
</feature>
<keyword evidence="2" id="KW-0812">Transmembrane</keyword>
<feature type="compositionally biased region" description="Polar residues" evidence="5">
    <location>
        <begin position="72"/>
        <end position="81"/>
    </location>
</feature>
<feature type="compositionally biased region" description="Polar residues" evidence="5">
    <location>
        <begin position="362"/>
        <end position="372"/>
    </location>
</feature>
<feature type="compositionally biased region" description="Polar residues" evidence="5">
    <location>
        <begin position="748"/>
        <end position="761"/>
    </location>
</feature>
<feature type="chain" id="PRO_5034034685" evidence="6">
    <location>
        <begin position="21"/>
        <end position="916"/>
    </location>
</feature>
<reference evidence="8 9" key="1">
    <citation type="submission" date="2020-07" db="EMBL/GenBank/DDBJ databases">
        <title>Comparative genomics of pyrophilous fungi reveals a link between fire events and developmental genes.</title>
        <authorList>
            <consortium name="DOE Joint Genome Institute"/>
            <person name="Steindorff A.S."/>
            <person name="Carver A."/>
            <person name="Calhoun S."/>
            <person name="Stillman K."/>
            <person name="Liu H."/>
            <person name="Lipzen A."/>
            <person name="Pangilinan J."/>
            <person name="Labutti K."/>
            <person name="Bruns T.D."/>
            <person name="Grigoriev I.V."/>
        </authorList>
    </citation>
    <scope>NUCLEOTIDE SEQUENCE [LARGE SCALE GENOMIC DNA]</scope>
    <source>
        <strain evidence="8 9">CBS 144469</strain>
    </source>
</reference>
<keyword evidence="9" id="KW-1185">Reference proteome</keyword>
<evidence type="ECO:0000259" key="7">
    <source>
        <dbReference type="PROSITE" id="PS51469"/>
    </source>
</evidence>
<feature type="region of interest" description="Disordered" evidence="5">
    <location>
        <begin position="663"/>
        <end position="699"/>
    </location>
</feature>
<dbReference type="GO" id="GO:0016020">
    <property type="term" value="C:membrane"/>
    <property type="evidence" value="ECO:0007669"/>
    <property type="project" value="InterPro"/>
</dbReference>
<feature type="domain" description="SUN" evidence="7">
    <location>
        <begin position="119"/>
        <end position="288"/>
    </location>
</feature>
<name>A0A8H6HZ91_9AGAR</name>
<evidence type="ECO:0000256" key="5">
    <source>
        <dbReference type="SAM" id="MobiDB-lite"/>
    </source>
</evidence>
<organism evidence="8 9">
    <name type="scientific">Ephemerocybe angulata</name>
    <dbReference type="NCBI Taxonomy" id="980116"/>
    <lineage>
        <taxon>Eukaryota</taxon>
        <taxon>Fungi</taxon>
        <taxon>Dikarya</taxon>
        <taxon>Basidiomycota</taxon>
        <taxon>Agaricomycotina</taxon>
        <taxon>Agaricomycetes</taxon>
        <taxon>Agaricomycetidae</taxon>
        <taxon>Agaricales</taxon>
        <taxon>Agaricineae</taxon>
        <taxon>Psathyrellaceae</taxon>
        <taxon>Ephemerocybe</taxon>
    </lineage>
</organism>
<feature type="region of interest" description="Disordered" evidence="5">
    <location>
        <begin position="801"/>
        <end position="859"/>
    </location>
</feature>
<evidence type="ECO:0000256" key="3">
    <source>
        <dbReference type="ARBA" id="ARBA00022989"/>
    </source>
</evidence>
<sequence length="916" mass="99626">MLGRLPLGLLALLLATVAHAEPTSLNDPFRHIVQRKPPKAEPPICCLNASPPSESAEADVLLSFEEWKAKQSQVQAGASSDATDKGAHSPSNERDPTGEQTRSKEPKEGSTIPDDLTLSSQAMPESGTQSTETLSPHFRVPITDRFNYASLDCSARVHTAHKGAKSSSSILASKKDRYMLSPCNTRNVQQFVVVELCEDIRIDTVQLANFEFFSGVFKDFAVSVAKTYNGPWQDAGTYRAKNIRGVQSFHTPGTLSDFYRYIRIDFHSHYGNEYYCPLSLLRVYGLTHLEKWKWELWEAESKAKEVEYAKAAKVALPITTDSLRSNSTPTTIAGEIPNDTTTTSMIPITPDPTQPIILGPASPSSKGTTEVPTPNDIDISSPLSPLTNDTHPDFNDSHDTISTSQTQVLHSTDMFTSPSPALPPSSISQAPAATSGTTSLASPSLPPSAEGPNITATARPTTSQVDANGTFSTSSTRSTTSASSPITLASAASSGVPVSPPPPPVHAPPLPSGGGESIYRTIMNRLSAIEANHTLYTRYIDQQNGALRDLIKRLGEDIGRLEAITRSQKTTYQKTAGQWEKEKMQMMIDYNQLRSKVDHLAEEIVLEKRLGVFQLCLLLAVLIFMGLTRGSRGEPVVVAGRTGVREWGRRHLSLSGDWSRFVKGTSSSPVRAKPGKSRSVSPSKPAHPDKIQFPRSDDTRWRKAPFEEIQLNTAPLPSEYRARQKKLSATRSRTPSLRAGGAPASAKRTPQTAGPQRSGTPTPIRAAHLRPQLLQPSRSQGNQSSFFPGIMPSKGAKKWARSAHLHPVKAPTPQASPRVEGDENSFTFPREYPTDDPFSTPARSGTIPAPGLGKQKYREGELAVLEDEKGRRAPLRMFSFSGDDRDTESNWADTDSVVESDFGDGSGDNSEVDVSR</sequence>
<dbReference type="InterPro" id="IPR045120">
    <property type="entry name" value="Suco/Slp1-like"/>
</dbReference>
<feature type="region of interest" description="Disordered" evidence="5">
    <location>
        <begin position="413"/>
        <end position="512"/>
    </location>
</feature>
<feature type="compositionally biased region" description="Basic and acidic residues" evidence="5">
    <location>
        <begin position="390"/>
        <end position="399"/>
    </location>
</feature>
<dbReference type="Proteomes" id="UP000521943">
    <property type="component" value="Unassembled WGS sequence"/>
</dbReference>
<dbReference type="PANTHER" id="PTHR12953">
    <property type="entry name" value="MEMBRANE PROTEIN CH1 RELATED"/>
    <property type="match status" value="1"/>
</dbReference>
<feature type="region of interest" description="Disordered" evidence="5">
    <location>
        <begin position="878"/>
        <end position="916"/>
    </location>
</feature>
<feature type="compositionally biased region" description="Low complexity" evidence="5">
    <location>
        <begin position="424"/>
        <end position="452"/>
    </location>
</feature>
<feature type="signal peptide" evidence="6">
    <location>
        <begin position="1"/>
        <end position="20"/>
    </location>
</feature>
<accession>A0A8H6HZ91</accession>
<feature type="compositionally biased region" description="Basic and acidic residues" evidence="5">
    <location>
        <begin position="82"/>
        <end position="108"/>
    </location>
</feature>
<evidence type="ECO:0000313" key="8">
    <source>
        <dbReference type="EMBL" id="KAF6755844.1"/>
    </source>
</evidence>
<dbReference type="GO" id="GO:0034975">
    <property type="term" value="P:protein folding in endoplasmic reticulum"/>
    <property type="evidence" value="ECO:0007669"/>
    <property type="project" value="TreeGrafter"/>
</dbReference>
<dbReference type="PROSITE" id="PS51469">
    <property type="entry name" value="SUN"/>
    <property type="match status" value="1"/>
</dbReference>
<dbReference type="OrthoDB" id="266334at2759"/>
<evidence type="ECO:0000256" key="4">
    <source>
        <dbReference type="ARBA" id="ARBA00023136"/>
    </source>
</evidence>
<gene>
    <name evidence="8" type="ORF">DFP72DRAFT_895379</name>
</gene>
<feature type="compositionally biased region" description="Basic and acidic residues" evidence="5">
    <location>
        <begin position="686"/>
        <end position="699"/>
    </location>
</feature>
<evidence type="ECO:0000256" key="6">
    <source>
        <dbReference type="SAM" id="SignalP"/>
    </source>
</evidence>
<feature type="compositionally biased region" description="Polar residues" evidence="5">
    <location>
        <begin position="454"/>
        <end position="469"/>
    </location>
</feature>
<feature type="compositionally biased region" description="Pro residues" evidence="5">
    <location>
        <begin position="498"/>
        <end position="511"/>
    </location>
</feature>
<keyword evidence="3" id="KW-1133">Transmembrane helix</keyword>
<evidence type="ECO:0000256" key="2">
    <source>
        <dbReference type="ARBA" id="ARBA00022692"/>
    </source>
</evidence>
<dbReference type="EMBL" id="JACGCI010000028">
    <property type="protein sequence ID" value="KAF6755844.1"/>
    <property type="molecule type" value="Genomic_DNA"/>
</dbReference>
<dbReference type="PANTHER" id="PTHR12953:SF0">
    <property type="entry name" value="SUN DOMAIN-CONTAINING OSSIFICATION FACTOR"/>
    <property type="match status" value="1"/>
</dbReference>
<evidence type="ECO:0000313" key="9">
    <source>
        <dbReference type="Proteomes" id="UP000521943"/>
    </source>
</evidence>
<dbReference type="GO" id="GO:0005737">
    <property type="term" value="C:cytoplasm"/>
    <property type="evidence" value="ECO:0007669"/>
    <property type="project" value="TreeGrafter"/>
</dbReference>
<keyword evidence="6" id="KW-0732">Signal</keyword>
<proteinExistence type="predicted"/>
<dbReference type="InterPro" id="IPR012919">
    <property type="entry name" value="SUN_dom"/>
</dbReference>
<protein>
    <submittedName>
        <fullName evidence="8">UNC-like C-terminal-domain-containing protein</fullName>
    </submittedName>
</protein>
<dbReference type="AlphaFoldDB" id="A0A8H6HZ91"/>
<evidence type="ECO:0000256" key="1">
    <source>
        <dbReference type="ARBA" id="ARBA00004308"/>
    </source>
</evidence>
<dbReference type="Gene3D" id="2.60.120.260">
    <property type="entry name" value="Galactose-binding domain-like"/>
    <property type="match status" value="1"/>
</dbReference>
<keyword evidence="4" id="KW-0472">Membrane</keyword>
<feature type="region of interest" description="Disordered" evidence="5">
    <location>
        <begin position="712"/>
        <end position="763"/>
    </location>
</feature>
<feature type="compositionally biased region" description="Polar residues" evidence="5">
    <location>
        <begin position="117"/>
        <end position="134"/>
    </location>
</feature>
<comment type="subcellular location">
    <subcellularLocation>
        <location evidence="1">Endomembrane system</location>
    </subcellularLocation>
</comment>
<feature type="region of interest" description="Disordered" evidence="5">
    <location>
        <begin position="361"/>
        <end position="400"/>
    </location>
</feature>
<comment type="caution">
    <text evidence="8">The sequence shown here is derived from an EMBL/GenBank/DDBJ whole genome shotgun (WGS) entry which is preliminary data.</text>
</comment>